<proteinExistence type="predicted"/>
<dbReference type="Proteomes" id="UP000756921">
    <property type="component" value="Unassembled WGS sequence"/>
</dbReference>
<feature type="signal peptide" evidence="2">
    <location>
        <begin position="1"/>
        <end position="19"/>
    </location>
</feature>
<accession>A0A9P6KMN1</accession>
<organism evidence="3 4">
    <name type="scientific">Paraphaeosphaeria minitans</name>
    <dbReference type="NCBI Taxonomy" id="565426"/>
    <lineage>
        <taxon>Eukaryota</taxon>
        <taxon>Fungi</taxon>
        <taxon>Dikarya</taxon>
        <taxon>Ascomycota</taxon>
        <taxon>Pezizomycotina</taxon>
        <taxon>Dothideomycetes</taxon>
        <taxon>Pleosporomycetidae</taxon>
        <taxon>Pleosporales</taxon>
        <taxon>Massarineae</taxon>
        <taxon>Didymosphaeriaceae</taxon>
        <taxon>Paraphaeosphaeria</taxon>
    </lineage>
</organism>
<dbReference type="AlphaFoldDB" id="A0A9P6KMN1"/>
<comment type="caution">
    <text evidence="3">The sequence shown here is derived from an EMBL/GenBank/DDBJ whole genome shotgun (WGS) entry which is preliminary data.</text>
</comment>
<dbReference type="PANTHER" id="PTHR34883:SF17">
    <property type="entry name" value="CUPREDOXIN"/>
    <property type="match status" value="1"/>
</dbReference>
<dbReference type="OrthoDB" id="5421909at2759"/>
<dbReference type="Gene3D" id="2.60.40.420">
    <property type="entry name" value="Cupredoxins - blue copper proteins"/>
    <property type="match status" value="1"/>
</dbReference>
<feature type="region of interest" description="Disordered" evidence="1">
    <location>
        <begin position="184"/>
        <end position="240"/>
    </location>
</feature>
<keyword evidence="4" id="KW-1185">Reference proteome</keyword>
<sequence length="240" mass="24699">MQLILSSILLSVALCAMLAEPMLLRANIGARQAEVIPVVVGGPQDTFNPDSVTAAVRDIIQFQFINGNHTTTQSSLEAPCTPLGGGINSGHIPFQDGQTTVGTFNMVVSNADPIFMFWLVTHPPTSTGPHCQEGQVMIINPTGAQQVLDFVKAAQGTDKSIEGTAIAGGTTSQIELTNAAFIPAPAEAGGPQRGAPPAAAAPPAANATTPAVGNATEATNGTAKNGEKKKEKRHPVVLAF</sequence>
<dbReference type="InterPro" id="IPR052953">
    <property type="entry name" value="Ser-rich/MCO-related"/>
</dbReference>
<evidence type="ECO:0000256" key="1">
    <source>
        <dbReference type="SAM" id="MobiDB-lite"/>
    </source>
</evidence>
<name>A0A9P6KMN1_9PLEO</name>
<dbReference type="EMBL" id="WJXW01000010">
    <property type="protein sequence ID" value="KAF9732713.1"/>
    <property type="molecule type" value="Genomic_DNA"/>
</dbReference>
<protein>
    <recommendedName>
        <fullName evidence="5">Extracellular serine-rich protein</fullName>
    </recommendedName>
</protein>
<keyword evidence="2" id="KW-0732">Signal</keyword>
<reference evidence="3" key="1">
    <citation type="journal article" date="2020" name="Mol. Plant Microbe Interact.">
        <title>Genome Sequence of the Biocontrol Agent Coniothyrium minitans strain Conio (IMI 134523).</title>
        <authorList>
            <person name="Patel D."/>
            <person name="Shittu T.A."/>
            <person name="Baroncelli R."/>
            <person name="Muthumeenakshi S."/>
            <person name="Osborne T.H."/>
            <person name="Janganan T.K."/>
            <person name="Sreenivasaprasad S."/>
        </authorList>
    </citation>
    <scope>NUCLEOTIDE SEQUENCE</scope>
    <source>
        <strain evidence="3">Conio</strain>
    </source>
</reference>
<evidence type="ECO:0000313" key="4">
    <source>
        <dbReference type="Proteomes" id="UP000756921"/>
    </source>
</evidence>
<feature type="chain" id="PRO_5040293124" description="Extracellular serine-rich protein" evidence="2">
    <location>
        <begin position="20"/>
        <end position="240"/>
    </location>
</feature>
<feature type="compositionally biased region" description="Low complexity" evidence="1">
    <location>
        <begin position="184"/>
        <end position="215"/>
    </location>
</feature>
<evidence type="ECO:0000313" key="3">
    <source>
        <dbReference type="EMBL" id="KAF9732713.1"/>
    </source>
</evidence>
<dbReference type="InterPro" id="IPR008972">
    <property type="entry name" value="Cupredoxin"/>
</dbReference>
<gene>
    <name evidence="3" type="ORF">PMIN01_09571</name>
</gene>
<evidence type="ECO:0008006" key="5">
    <source>
        <dbReference type="Google" id="ProtNLM"/>
    </source>
</evidence>
<dbReference type="PANTHER" id="PTHR34883">
    <property type="entry name" value="SERINE-RICH PROTEIN, PUTATIVE-RELATED-RELATED"/>
    <property type="match status" value="1"/>
</dbReference>
<evidence type="ECO:0000256" key="2">
    <source>
        <dbReference type="SAM" id="SignalP"/>
    </source>
</evidence>
<dbReference type="SUPFAM" id="SSF49503">
    <property type="entry name" value="Cupredoxins"/>
    <property type="match status" value="1"/>
</dbReference>
<feature type="compositionally biased region" description="Basic residues" evidence="1">
    <location>
        <begin position="230"/>
        <end position="240"/>
    </location>
</feature>